<sequence length="105" mass="12460">MQDYSNTNDKHLTLTERRQIERWHNKDKLNNRRIAQLLNKAIQTINNELRKEKVHLKIKANTLRIKHKNTTEPIKVTLAVDLSLRLTSIKPFFQVFAFDPLSLDK</sequence>
<comment type="caution">
    <text evidence="2">The sequence shown here is derived from an EMBL/GenBank/DDBJ whole genome shotgun (WGS) entry which is preliminary data.</text>
</comment>
<dbReference type="Proteomes" id="UP000562464">
    <property type="component" value="Unassembled WGS sequence"/>
</dbReference>
<evidence type="ECO:0000313" key="2">
    <source>
        <dbReference type="EMBL" id="MBB5888341.1"/>
    </source>
</evidence>
<dbReference type="AlphaFoldDB" id="A0A841C9U9"/>
<proteinExistence type="predicted"/>
<accession>A0A841C9U9</accession>
<keyword evidence="3" id="KW-1185">Reference proteome</keyword>
<feature type="domain" description="Transposase IS30-like HTH" evidence="1">
    <location>
        <begin position="10"/>
        <end position="51"/>
    </location>
</feature>
<protein>
    <submittedName>
        <fullName evidence="2">IS30 family transposase</fullName>
    </submittedName>
</protein>
<name>A0A841C9U9_9LACT</name>
<dbReference type="Pfam" id="PF13936">
    <property type="entry name" value="HTH_38"/>
    <property type="match status" value="1"/>
</dbReference>
<evidence type="ECO:0000259" key="1">
    <source>
        <dbReference type="Pfam" id="PF13936"/>
    </source>
</evidence>
<dbReference type="InterPro" id="IPR025246">
    <property type="entry name" value="IS30-like_HTH"/>
</dbReference>
<evidence type="ECO:0000313" key="3">
    <source>
        <dbReference type="Proteomes" id="UP000562464"/>
    </source>
</evidence>
<reference evidence="2 3" key="1">
    <citation type="submission" date="2020-08" db="EMBL/GenBank/DDBJ databases">
        <title>Genomic Encyclopedia of Type Strains, Phase IV (KMG-IV): sequencing the most valuable type-strain genomes for metagenomic binning, comparative biology and taxonomic classification.</title>
        <authorList>
            <person name="Goeker M."/>
        </authorList>
    </citation>
    <scope>NUCLEOTIDE SEQUENCE [LARGE SCALE GENOMIC DNA]</scope>
    <source>
        <strain evidence="2 3">DSM 14925</strain>
    </source>
</reference>
<organism evidence="2 3">
    <name type="scientific">Lactovum miscens</name>
    <dbReference type="NCBI Taxonomy" id="190387"/>
    <lineage>
        <taxon>Bacteria</taxon>
        <taxon>Bacillati</taxon>
        <taxon>Bacillota</taxon>
        <taxon>Bacilli</taxon>
        <taxon>Lactobacillales</taxon>
        <taxon>Streptococcaceae</taxon>
        <taxon>Lactovum</taxon>
    </lineage>
</organism>
<dbReference type="EMBL" id="JACHHV010000021">
    <property type="protein sequence ID" value="MBB5888341.1"/>
    <property type="molecule type" value="Genomic_DNA"/>
</dbReference>
<gene>
    <name evidence="2" type="ORF">HNQ37_001234</name>
</gene>